<name>A0ABT9ZY10_9BACI</name>
<evidence type="ECO:0000313" key="10">
    <source>
        <dbReference type="Proteomes" id="UP001230005"/>
    </source>
</evidence>
<dbReference type="Gene3D" id="2.60.40.420">
    <property type="entry name" value="Cupredoxins - blue copper proteins"/>
    <property type="match status" value="1"/>
</dbReference>
<evidence type="ECO:0000256" key="4">
    <source>
        <dbReference type="ARBA" id="ARBA00024688"/>
    </source>
</evidence>
<evidence type="ECO:0000256" key="1">
    <source>
        <dbReference type="ARBA" id="ARBA00004196"/>
    </source>
</evidence>
<evidence type="ECO:0000259" key="8">
    <source>
        <dbReference type="PROSITE" id="PS50857"/>
    </source>
</evidence>
<organism evidence="9 10">
    <name type="scientific">Evansella vedderi</name>
    <dbReference type="NCBI Taxonomy" id="38282"/>
    <lineage>
        <taxon>Bacteria</taxon>
        <taxon>Bacillati</taxon>
        <taxon>Bacillota</taxon>
        <taxon>Bacilli</taxon>
        <taxon>Bacillales</taxon>
        <taxon>Bacillaceae</taxon>
        <taxon>Evansella</taxon>
    </lineage>
</organism>
<keyword evidence="3" id="KW-0186">Copper</keyword>
<dbReference type="PRINTS" id="PR01166">
    <property type="entry name" value="CYCOXIDASEII"/>
</dbReference>
<dbReference type="InterPro" id="IPR034214">
    <property type="entry name" value="Ba3_CcO_II_C"/>
</dbReference>
<reference evidence="9 10" key="1">
    <citation type="submission" date="2023-07" db="EMBL/GenBank/DDBJ databases">
        <title>Genomic Encyclopedia of Type Strains, Phase IV (KMG-IV): sequencing the most valuable type-strain genomes for metagenomic binning, comparative biology and taxonomic classification.</title>
        <authorList>
            <person name="Goeker M."/>
        </authorList>
    </citation>
    <scope>NUCLEOTIDE SEQUENCE [LARGE SCALE GENOMIC DNA]</scope>
    <source>
        <strain evidence="9 10">DSM 9768</strain>
    </source>
</reference>
<evidence type="ECO:0000256" key="3">
    <source>
        <dbReference type="ARBA" id="ARBA00023008"/>
    </source>
</evidence>
<evidence type="ECO:0000256" key="2">
    <source>
        <dbReference type="ARBA" id="ARBA00022723"/>
    </source>
</evidence>
<dbReference type="InterPro" id="IPR008972">
    <property type="entry name" value="Cupredoxin"/>
</dbReference>
<accession>A0ABT9ZY10</accession>
<evidence type="ECO:0000256" key="6">
    <source>
        <dbReference type="ARBA" id="ARBA00047816"/>
    </source>
</evidence>
<comment type="caution">
    <text evidence="9">The sequence shown here is derived from an EMBL/GenBank/DDBJ whole genome shotgun (WGS) entry which is preliminary data.</text>
</comment>
<dbReference type="InterPro" id="IPR051403">
    <property type="entry name" value="NosZ/Cyto_c_oxidase_sub2"/>
</dbReference>
<dbReference type="Pfam" id="PF00116">
    <property type="entry name" value="COX2"/>
    <property type="match status" value="1"/>
</dbReference>
<keyword evidence="7" id="KW-1133">Transmembrane helix</keyword>
<keyword evidence="7" id="KW-0812">Transmembrane</keyword>
<comment type="function">
    <text evidence="4">Subunits I and II form the functional core of the enzyme complex. Electrons originating in cytochrome c are transferred via heme a and Cu(A) to the binuclear center formed by heme a3 and Cu(B).</text>
</comment>
<dbReference type="PROSITE" id="PS50857">
    <property type="entry name" value="COX2_CUA"/>
    <property type="match status" value="1"/>
</dbReference>
<comment type="subcellular location">
    <subcellularLocation>
        <location evidence="1">Cell envelope</location>
    </subcellularLocation>
</comment>
<dbReference type="Proteomes" id="UP001230005">
    <property type="component" value="Unassembled WGS sequence"/>
</dbReference>
<dbReference type="PANTHER" id="PTHR42838:SF2">
    <property type="entry name" value="NITROUS-OXIDE REDUCTASE"/>
    <property type="match status" value="1"/>
</dbReference>
<keyword evidence="7" id="KW-0472">Membrane</keyword>
<evidence type="ECO:0000256" key="5">
    <source>
        <dbReference type="ARBA" id="ARBA00031399"/>
    </source>
</evidence>
<dbReference type="RefSeq" id="WP_307327776.1">
    <property type="nucleotide sequence ID" value="NZ_JAUSUG010000014.1"/>
</dbReference>
<dbReference type="PROSITE" id="PS00078">
    <property type="entry name" value="COX2"/>
    <property type="match status" value="1"/>
</dbReference>
<dbReference type="CDD" id="cd13913">
    <property type="entry name" value="ba3_CcO_II_C"/>
    <property type="match status" value="1"/>
</dbReference>
<evidence type="ECO:0000313" key="9">
    <source>
        <dbReference type="EMBL" id="MDQ0256127.1"/>
    </source>
</evidence>
<keyword evidence="10" id="KW-1185">Reference proteome</keyword>
<proteinExistence type="predicted"/>
<feature type="transmembrane region" description="Helical" evidence="7">
    <location>
        <begin position="9"/>
        <end position="32"/>
    </location>
</feature>
<dbReference type="PANTHER" id="PTHR42838">
    <property type="entry name" value="CYTOCHROME C OXIDASE SUBUNIT II"/>
    <property type="match status" value="1"/>
</dbReference>
<evidence type="ECO:0000256" key="7">
    <source>
        <dbReference type="SAM" id="Phobius"/>
    </source>
</evidence>
<gene>
    <name evidence="9" type="ORF">J2S74_003526</name>
</gene>
<comment type="catalytic activity">
    <reaction evidence="6">
        <text>4 Fe(II)-[cytochrome c] + O2 + 8 H(+)(in) = 4 Fe(III)-[cytochrome c] + 2 H2O + 4 H(+)(out)</text>
        <dbReference type="Rhea" id="RHEA:11436"/>
        <dbReference type="Rhea" id="RHEA-COMP:10350"/>
        <dbReference type="Rhea" id="RHEA-COMP:14399"/>
        <dbReference type="ChEBI" id="CHEBI:15377"/>
        <dbReference type="ChEBI" id="CHEBI:15378"/>
        <dbReference type="ChEBI" id="CHEBI:15379"/>
        <dbReference type="ChEBI" id="CHEBI:29033"/>
        <dbReference type="ChEBI" id="CHEBI:29034"/>
        <dbReference type="EC" id="7.1.1.9"/>
    </reaction>
</comment>
<protein>
    <recommendedName>
        <fullName evidence="5">Cytochrome aa3 subunit 2</fullName>
    </recommendedName>
</protein>
<feature type="domain" description="Cytochrome oxidase subunit II copper A binding" evidence="8">
    <location>
        <begin position="60"/>
        <end position="157"/>
    </location>
</feature>
<dbReference type="InterPro" id="IPR002429">
    <property type="entry name" value="CcO_II-like_C"/>
</dbReference>
<dbReference type="SUPFAM" id="SSF49503">
    <property type="entry name" value="Cupredoxins"/>
    <property type="match status" value="1"/>
</dbReference>
<dbReference type="EMBL" id="JAUSUG010000014">
    <property type="protein sequence ID" value="MDQ0256127.1"/>
    <property type="molecule type" value="Genomic_DNA"/>
</dbReference>
<sequence>MHLHKYEKIWLSFGIGSLILFLAILGVSAFAFGHHPPSEMATVDSQNLSEDPIFSNPGLEEIGDNRYRAVLIAQAFGYNPSKIEVPEGATVEFLVTSSDVIHSFTIPGTNVNFMVTPGHVNSAEYTFRESGEYLVICNEYCGTGHQFMQMVIEVVPQ</sequence>
<keyword evidence="2" id="KW-0479">Metal-binding</keyword>
<dbReference type="InterPro" id="IPR001505">
    <property type="entry name" value="Copper_CuA"/>
</dbReference>